<evidence type="ECO:0000256" key="4">
    <source>
        <dbReference type="ARBA" id="ARBA00022691"/>
    </source>
</evidence>
<comment type="catalytic activity">
    <reaction evidence="6">
        <text>adenosine(37) in tRNA1(Val) + S-adenosyl-L-methionine = N(6)-methyladenosine(37) in tRNA1(Val) + S-adenosyl-L-homocysteine + H(+)</text>
        <dbReference type="Rhea" id="RHEA:43160"/>
        <dbReference type="Rhea" id="RHEA-COMP:10369"/>
        <dbReference type="Rhea" id="RHEA-COMP:10370"/>
        <dbReference type="ChEBI" id="CHEBI:15378"/>
        <dbReference type="ChEBI" id="CHEBI:57856"/>
        <dbReference type="ChEBI" id="CHEBI:59789"/>
        <dbReference type="ChEBI" id="CHEBI:74411"/>
        <dbReference type="ChEBI" id="CHEBI:74449"/>
        <dbReference type="EC" id="2.1.1.223"/>
    </reaction>
</comment>
<dbReference type="EMBL" id="BKAU01000006">
    <property type="protein sequence ID" value="GEP98248.1"/>
    <property type="molecule type" value="Genomic_DNA"/>
</dbReference>
<dbReference type="GO" id="GO:0008033">
    <property type="term" value="P:tRNA processing"/>
    <property type="evidence" value="ECO:0007669"/>
    <property type="project" value="UniProtKB-UniRule"/>
</dbReference>
<comment type="subcellular location">
    <subcellularLocation>
        <location evidence="6">Cytoplasm</location>
    </subcellularLocation>
</comment>
<name>A0A512RRC3_9BACT</name>
<reference evidence="8 9" key="1">
    <citation type="submission" date="2019-07" db="EMBL/GenBank/DDBJ databases">
        <title>Whole genome shotgun sequence of Chitinophaga cymbidii NBRC 109752.</title>
        <authorList>
            <person name="Hosoyama A."/>
            <person name="Uohara A."/>
            <person name="Ohji S."/>
            <person name="Ichikawa N."/>
        </authorList>
    </citation>
    <scope>NUCLEOTIDE SEQUENCE [LARGE SCALE GENOMIC DNA]</scope>
    <source>
        <strain evidence="8 9">NBRC 109752</strain>
    </source>
</reference>
<dbReference type="EC" id="2.1.1.223" evidence="6"/>
<dbReference type="InterPro" id="IPR029063">
    <property type="entry name" value="SAM-dependent_MTases_sf"/>
</dbReference>
<comment type="function">
    <text evidence="6">Specifically methylates the adenine in position 37 of tRNA(1)(Val) (anticodon cmo5UAC).</text>
</comment>
<organism evidence="8 9">
    <name type="scientific">Chitinophaga cymbidii</name>
    <dbReference type="NCBI Taxonomy" id="1096750"/>
    <lineage>
        <taxon>Bacteria</taxon>
        <taxon>Pseudomonadati</taxon>
        <taxon>Bacteroidota</taxon>
        <taxon>Chitinophagia</taxon>
        <taxon>Chitinophagales</taxon>
        <taxon>Chitinophagaceae</taxon>
        <taxon>Chitinophaga</taxon>
    </lineage>
</organism>
<accession>A0A512RRC3</accession>
<gene>
    <name evidence="8" type="ORF">CCY01nite_45080</name>
</gene>
<dbReference type="Pfam" id="PF05175">
    <property type="entry name" value="MTS"/>
    <property type="match status" value="1"/>
</dbReference>
<evidence type="ECO:0000256" key="5">
    <source>
        <dbReference type="ARBA" id="ARBA00022694"/>
    </source>
</evidence>
<keyword evidence="9" id="KW-1185">Reference proteome</keyword>
<dbReference type="Proteomes" id="UP000321436">
    <property type="component" value="Unassembled WGS sequence"/>
</dbReference>
<evidence type="ECO:0000259" key="7">
    <source>
        <dbReference type="Pfam" id="PF05175"/>
    </source>
</evidence>
<evidence type="ECO:0000256" key="3">
    <source>
        <dbReference type="ARBA" id="ARBA00022679"/>
    </source>
</evidence>
<dbReference type="GO" id="GO:0032259">
    <property type="term" value="P:methylation"/>
    <property type="evidence" value="ECO:0007669"/>
    <property type="project" value="UniProtKB-KW"/>
</dbReference>
<dbReference type="GO" id="GO:0005737">
    <property type="term" value="C:cytoplasm"/>
    <property type="evidence" value="ECO:0007669"/>
    <property type="project" value="UniProtKB-SubCell"/>
</dbReference>
<feature type="domain" description="Methyltransferase small" evidence="7">
    <location>
        <begin position="35"/>
        <end position="129"/>
    </location>
</feature>
<evidence type="ECO:0000313" key="9">
    <source>
        <dbReference type="Proteomes" id="UP000321436"/>
    </source>
</evidence>
<evidence type="ECO:0000256" key="2">
    <source>
        <dbReference type="ARBA" id="ARBA00022603"/>
    </source>
</evidence>
<keyword evidence="5 6" id="KW-0819">tRNA processing</keyword>
<dbReference type="HAMAP" id="MF_01872">
    <property type="entry name" value="tRNA_methyltr_YfiC"/>
    <property type="match status" value="1"/>
</dbReference>
<dbReference type="AlphaFoldDB" id="A0A512RRC3"/>
<keyword evidence="2 6" id="KW-0489">Methyltransferase</keyword>
<protein>
    <recommendedName>
        <fullName evidence="6">tRNA1(Val) (adenine(37)-N6)-methyltransferase</fullName>
        <ecNumber evidence="6">2.1.1.223</ecNumber>
    </recommendedName>
    <alternativeName>
        <fullName evidence="6">tRNA m6A37 methyltransferase</fullName>
    </alternativeName>
</protein>
<keyword evidence="1 6" id="KW-0963">Cytoplasm</keyword>
<comment type="similarity">
    <text evidence="6">Belongs to the methyltransferase superfamily. tRNA (adenine-N(6)-)-methyltransferase family.</text>
</comment>
<dbReference type="InterPro" id="IPR050210">
    <property type="entry name" value="tRNA_Adenine-N(6)_MTase"/>
</dbReference>
<keyword evidence="3 6" id="KW-0808">Transferase</keyword>
<dbReference type="CDD" id="cd02440">
    <property type="entry name" value="AdoMet_MTases"/>
    <property type="match status" value="1"/>
</dbReference>
<dbReference type="PANTHER" id="PTHR47739:SF1">
    <property type="entry name" value="TRNA1(VAL) (ADENINE(37)-N6)-METHYLTRANSFERASE"/>
    <property type="match status" value="1"/>
</dbReference>
<dbReference type="RefSeq" id="WP_146866640.1">
    <property type="nucleotide sequence ID" value="NZ_BKAU01000006.1"/>
</dbReference>
<evidence type="ECO:0000256" key="6">
    <source>
        <dbReference type="HAMAP-Rule" id="MF_01872"/>
    </source>
</evidence>
<dbReference type="InterPro" id="IPR007848">
    <property type="entry name" value="Small_mtfrase_dom"/>
</dbReference>
<dbReference type="OrthoDB" id="5383291at2"/>
<dbReference type="InterPro" id="IPR022882">
    <property type="entry name" value="tRNA_adenine-N6_MeTrfase"/>
</dbReference>
<dbReference type="SUPFAM" id="SSF53335">
    <property type="entry name" value="S-adenosyl-L-methionine-dependent methyltransferases"/>
    <property type="match status" value="1"/>
</dbReference>
<sequence length="242" mass="27310">MGNTYFKFKQFTVHQQGSAMKVCTDACIQGAFTALHAGNAARVLDIGAGTGLLSLMLAQGMVDADPARPAPVHIDAIELDAAAATQARENFDASPWKDRLHLIRDDIRHYHPATQYPFIITNPPFFENDLKSPDHQRNAAMHAVSLDYEALLDAIRRLLTPDGRFSVLLPYEGFQRFRKLAADFVLQELLEIRQTPAHGYFRAVGIFGKSGTLHREELTIYDDQRQYTPAFIQLLKPYYLYL</sequence>
<dbReference type="PANTHER" id="PTHR47739">
    <property type="entry name" value="TRNA1(VAL) (ADENINE(37)-N6)-METHYLTRANSFERASE"/>
    <property type="match status" value="1"/>
</dbReference>
<comment type="caution">
    <text evidence="8">The sequence shown here is derived from an EMBL/GenBank/DDBJ whole genome shotgun (WGS) entry which is preliminary data.</text>
</comment>
<evidence type="ECO:0000313" key="8">
    <source>
        <dbReference type="EMBL" id="GEP98248.1"/>
    </source>
</evidence>
<dbReference type="Gene3D" id="3.40.50.150">
    <property type="entry name" value="Vaccinia Virus protein VP39"/>
    <property type="match status" value="1"/>
</dbReference>
<proteinExistence type="inferred from homology"/>
<dbReference type="GO" id="GO:0016430">
    <property type="term" value="F:tRNA (adenine-N6)-methyltransferase activity"/>
    <property type="evidence" value="ECO:0007669"/>
    <property type="project" value="UniProtKB-UniRule"/>
</dbReference>
<keyword evidence="4 6" id="KW-0949">S-adenosyl-L-methionine</keyword>
<evidence type="ECO:0000256" key="1">
    <source>
        <dbReference type="ARBA" id="ARBA00022490"/>
    </source>
</evidence>